<protein>
    <recommendedName>
        <fullName evidence="5 7">Arsenate reductase</fullName>
        <ecNumber evidence="4 7">1.20.4.1</ecNumber>
    </recommendedName>
</protein>
<gene>
    <name evidence="8" type="primary">arsC</name>
    <name evidence="8" type="ORF">V3390_08220</name>
</gene>
<keyword evidence="3 7" id="KW-0560">Oxidoreductase</keyword>
<comment type="caution">
    <text evidence="8">The sequence shown here is derived from an EMBL/GenBank/DDBJ whole genome shotgun (WGS) entry which is preliminary data.</text>
</comment>
<evidence type="ECO:0000256" key="5">
    <source>
        <dbReference type="ARBA" id="ARBA00039879"/>
    </source>
</evidence>
<dbReference type="InterPro" id="IPR006659">
    <property type="entry name" value="Arsenate_reductase"/>
</dbReference>
<dbReference type="Proteomes" id="UP001356170">
    <property type="component" value="Unassembled WGS sequence"/>
</dbReference>
<dbReference type="NCBIfam" id="TIGR00014">
    <property type="entry name" value="arsC"/>
    <property type="match status" value="1"/>
</dbReference>
<keyword evidence="8" id="KW-0808">Transferase</keyword>
<dbReference type="RefSeq" id="WP_331688823.1">
    <property type="nucleotide sequence ID" value="NZ_JAZHBN010000001.1"/>
</dbReference>
<evidence type="ECO:0000313" key="8">
    <source>
        <dbReference type="EMBL" id="MEF2156207.1"/>
    </source>
</evidence>
<dbReference type="SUPFAM" id="SSF52833">
    <property type="entry name" value="Thioredoxin-like"/>
    <property type="match status" value="1"/>
</dbReference>
<dbReference type="InterPro" id="IPR006660">
    <property type="entry name" value="Arsenate_reductase-like"/>
</dbReference>
<dbReference type="PANTHER" id="PTHR30041">
    <property type="entry name" value="ARSENATE REDUCTASE"/>
    <property type="match status" value="1"/>
</dbReference>
<evidence type="ECO:0000256" key="2">
    <source>
        <dbReference type="ARBA" id="ARBA00022849"/>
    </source>
</evidence>
<dbReference type="PROSITE" id="PS51353">
    <property type="entry name" value="ARSC"/>
    <property type="match status" value="1"/>
</dbReference>
<dbReference type="InterPro" id="IPR036249">
    <property type="entry name" value="Thioredoxin-like_sf"/>
</dbReference>
<dbReference type="Pfam" id="PF03960">
    <property type="entry name" value="ArsC"/>
    <property type="match status" value="1"/>
</dbReference>
<evidence type="ECO:0000256" key="7">
    <source>
        <dbReference type="RuleBase" id="RU362029"/>
    </source>
</evidence>
<evidence type="ECO:0000256" key="1">
    <source>
        <dbReference type="ARBA" id="ARBA00007198"/>
    </source>
</evidence>
<comment type="catalytic activity">
    <reaction evidence="7">
        <text>[glutaredoxin]-dithiol + arsenate + glutathione + H(+) = glutathionyl-S-S-[glutaredoxin] + arsenite + H2O</text>
        <dbReference type="Rhea" id="RHEA:22016"/>
        <dbReference type="Rhea" id="RHEA-COMP:10729"/>
        <dbReference type="Rhea" id="RHEA-COMP:17668"/>
        <dbReference type="ChEBI" id="CHEBI:15377"/>
        <dbReference type="ChEBI" id="CHEBI:15378"/>
        <dbReference type="ChEBI" id="CHEBI:29242"/>
        <dbReference type="ChEBI" id="CHEBI:29950"/>
        <dbReference type="ChEBI" id="CHEBI:48597"/>
        <dbReference type="ChEBI" id="CHEBI:57925"/>
        <dbReference type="ChEBI" id="CHEBI:146199"/>
        <dbReference type="EC" id="1.20.4.1"/>
    </reaction>
</comment>
<dbReference type="Gene3D" id="3.40.30.10">
    <property type="entry name" value="Glutaredoxin"/>
    <property type="match status" value="1"/>
</dbReference>
<dbReference type="GO" id="GO:0016740">
    <property type="term" value="F:transferase activity"/>
    <property type="evidence" value="ECO:0007669"/>
    <property type="project" value="UniProtKB-KW"/>
</dbReference>
<reference evidence="8 9" key="1">
    <citation type="submission" date="2024-01" db="EMBL/GenBank/DDBJ databases">
        <title>Novel species of the genus Luteimonas isolated from rivers.</title>
        <authorList>
            <person name="Lu H."/>
        </authorList>
    </citation>
    <scope>NUCLEOTIDE SEQUENCE [LARGE SCALE GENOMIC DNA]</scope>
    <source>
        <strain evidence="8 9">FXH3W</strain>
    </source>
</reference>
<evidence type="ECO:0000256" key="3">
    <source>
        <dbReference type="ARBA" id="ARBA00023002"/>
    </source>
</evidence>
<dbReference type="EC" id="1.20.4.1" evidence="4 7"/>
<dbReference type="PANTHER" id="PTHR30041:SF5">
    <property type="entry name" value="ARSENATE REDUCTASE-RELATED"/>
    <property type="match status" value="1"/>
</dbReference>
<accession>A0ABU7V0A2</accession>
<sequence>MSVTIYHNPKCSTSRNTLALVRHLGEEPTVIEYLHEVPDPATLKDLVARAGLQVRDVLRRKEAVYSELGLDDPSLSDDELLAAVQLHPILLERPVLVTERGVRWCRPIETALEILPPMSEPFCKENGDRLVADVKGN</sequence>
<keyword evidence="2" id="KW-0059">Arsenical resistance</keyword>
<evidence type="ECO:0000256" key="4">
    <source>
        <dbReference type="ARBA" id="ARBA00038969"/>
    </source>
</evidence>
<dbReference type="GO" id="GO:0008794">
    <property type="term" value="F:arsenate reductase (glutaredoxin) activity"/>
    <property type="evidence" value="ECO:0007669"/>
    <property type="project" value="UniProtKB-EC"/>
</dbReference>
<comment type="similarity">
    <text evidence="1 6 7">Belongs to the ArsC family.</text>
</comment>
<evidence type="ECO:0000313" key="9">
    <source>
        <dbReference type="Proteomes" id="UP001356170"/>
    </source>
</evidence>
<name>A0ABU7V0A2_9GAMM</name>
<evidence type="ECO:0000256" key="6">
    <source>
        <dbReference type="PROSITE-ProRule" id="PRU01282"/>
    </source>
</evidence>
<dbReference type="CDD" id="cd03034">
    <property type="entry name" value="ArsC_ArsC"/>
    <property type="match status" value="1"/>
</dbReference>
<dbReference type="EMBL" id="JAZHBO010000002">
    <property type="protein sequence ID" value="MEF2156207.1"/>
    <property type="molecule type" value="Genomic_DNA"/>
</dbReference>
<proteinExistence type="inferred from homology"/>
<keyword evidence="9" id="KW-1185">Reference proteome</keyword>
<organism evidence="8 9">
    <name type="scientific">Aquilutibacter rugosus</name>
    <dbReference type="NCBI Taxonomy" id="3115820"/>
    <lineage>
        <taxon>Bacteria</taxon>
        <taxon>Pseudomonadati</taxon>
        <taxon>Pseudomonadota</taxon>
        <taxon>Gammaproteobacteria</taxon>
        <taxon>Lysobacterales</taxon>
        <taxon>Lysobacteraceae</taxon>
        <taxon>Aquilutibacter</taxon>
    </lineage>
</organism>